<dbReference type="Gene3D" id="1.10.3210.10">
    <property type="entry name" value="Hypothetical protein af1432"/>
    <property type="match status" value="1"/>
</dbReference>
<feature type="domain" description="HDOD" evidence="1">
    <location>
        <begin position="18"/>
        <end position="217"/>
    </location>
</feature>
<dbReference type="InterPro" id="IPR052340">
    <property type="entry name" value="RNase_Y/CdgJ"/>
</dbReference>
<dbReference type="EMBL" id="OJIN01000059">
    <property type="protein sequence ID" value="SPD72728.1"/>
    <property type="molecule type" value="Genomic_DNA"/>
</dbReference>
<protein>
    <submittedName>
        <fullName evidence="2">Putative signal transduction protein</fullName>
    </submittedName>
</protein>
<evidence type="ECO:0000313" key="2">
    <source>
        <dbReference type="EMBL" id="SPD72728.1"/>
    </source>
</evidence>
<evidence type="ECO:0000259" key="1">
    <source>
        <dbReference type="PROSITE" id="PS51833"/>
    </source>
</evidence>
<dbReference type="Pfam" id="PF08668">
    <property type="entry name" value="HDOD"/>
    <property type="match status" value="1"/>
</dbReference>
<dbReference type="SUPFAM" id="SSF109604">
    <property type="entry name" value="HD-domain/PDEase-like"/>
    <property type="match status" value="1"/>
</dbReference>
<dbReference type="PANTHER" id="PTHR33525:SF6">
    <property type="entry name" value="HDOD DOMAIN-CONTAINING PROTEIN"/>
    <property type="match status" value="1"/>
</dbReference>
<dbReference type="AlphaFoldDB" id="A0A445MTD4"/>
<dbReference type="InterPro" id="IPR013976">
    <property type="entry name" value="HDOD"/>
</dbReference>
<name>A0A445MTD4_9BACT</name>
<sequence>MGQSLLELTEKLMQEIGIPSQPRLLIELNKELSKEEPNFSIISDLVSRDVGMSAKIIKVCNSPFFGLRQRVDSINRALSILGLKNFKNVVLASALADNINSSSIGSKDFEYFCNHSLFIARIAQAIANRLPFEIKRQVDPDHAYMAGLFHDSAIPLLIKKHKDYFVKIADALKSNVSMVSVEEEAYHTNHCLAAYFVAKSWGLPENVCIAIMNHHQTDLVAVEDLGARRLLAVLILAESIIYYKDNNMTYIFDIFNYNIGEGNYGKIQFELDLTNDDISDMEDSVAEILDGVQP</sequence>
<reference evidence="2" key="1">
    <citation type="submission" date="2018-01" db="EMBL/GenBank/DDBJ databases">
        <authorList>
            <person name="Regsiter A."/>
            <person name="William W."/>
        </authorList>
    </citation>
    <scope>NUCLEOTIDE SEQUENCE</scope>
    <source>
        <strain evidence="2">TRIP AH-1</strain>
    </source>
</reference>
<proteinExistence type="predicted"/>
<dbReference type="InterPro" id="IPR003607">
    <property type="entry name" value="HD/PDEase_dom"/>
</dbReference>
<dbReference type="CDD" id="cd00077">
    <property type="entry name" value="HDc"/>
    <property type="match status" value="1"/>
</dbReference>
<dbReference type="PROSITE" id="PS51833">
    <property type="entry name" value="HDOD"/>
    <property type="match status" value="1"/>
</dbReference>
<gene>
    <name evidence="2" type="ORF">PITCH_A1510017</name>
</gene>
<accession>A0A445MTD4</accession>
<organism evidence="2">
    <name type="scientific">uncultured Desulfobacterium sp</name>
    <dbReference type="NCBI Taxonomy" id="201089"/>
    <lineage>
        <taxon>Bacteria</taxon>
        <taxon>Pseudomonadati</taxon>
        <taxon>Thermodesulfobacteriota</taxon>
        <taxon>Desulfobacteria</taxon>
        <taxon>Desulfobacterales</taxon>
        <taxon>Desulfobacteriaceae</taxon>
        <taxon>Desulfobacterium</taxon>
        <taxon>environmental samples</taxon>
    </lineage>
</organism>
<dbReference type="PANTHER" id="PTHR33525">
    <property type="match status" value="1"/>
</dbReference>